<name>A0AAW4TN93_9BURK</name>
<sequence length="134" mass="15118">MLFLERRSDAVAVPLAGAAERVGDTLATGLAMNLHRFADALDVVGRRFVEWRHHHRGDNRGDQAIADVLRALDAAYDVARTDNATDWLAARDRLTEQLQKTRLATELQGPQDLSAFVCWQGQYLHEHGVIRWKC</sequence>
<protein>
    <submittedName>
        <fullName evidence="1">Uncharacterized protein</fullName>
    </submittedName>
</protein>
<evidence type="ECO:0000313" key="1">
    <source>
        <dbReference type="EMBL" id="MCA8383496.1"/>
    </source>
</evidence>
<gene>
    <name evidence="1" type="ORF">LGN22_31765</name>
</gene>
<comment type="caution">
    <text evidence="1">The sequence shown here is derived from an EMBL/GenBank/DDBJ whole genome shotgun (WGS) entry which is preliminary data.</text>
</comment>
<proteinExistence type="predicted"/>
<reference evidence="1" key="1">
    <citation type="submission" date="2023-08" db="EMBL/GenBank/DDBJ databases">
        <title>A collection of bacterial strains from the Burkholderia cepacia Research Laboratory and Repository.</title>
        <authorList>
            <person name="Lipuma J."/>
            <person name="Spilker T."/>
        </authorList>
    </citation>
    <scope>NUCLEOTIDE SEQUENCE</scope>
    <source>
        <strain evidence="1">AU0862</strain>
    </source>
</reference>
<dbReference type="EMBL" id="JAIZTC010000013">
    <property type="protein sequence ID" value="MCA8383496.1"/>
    <property type="molecule type" value="Genomic_DNA"/>
</dbReference>
<accession>A0AAW4TN93</accession>
<dbReference type="AlphaFoldDB" id="A0AAW4TN93"/>
<evidence type="ECO:0000313" key="2">
    <source>
        <dbReference type="Proteomes" id="UP001199070"/>
    </source>
</evidence>
<organism evidence="1 2">
    <name type="scientific">Burkholderia cenocepacia</name>
    <dbReference type="NCBI Taxonomy" id="95486"/>
    <lineage>
        <taxon>Bacteria</taxon>
        <taxon>Pseudomonadati</taxon>
        <taxon>Pseudomonadota</taxon>
        <taxon>Betaproteobacteria</taxon>
        <taxon>Burkholderiales</taxon>
        <taxon>Burkholderiaceae</taxon>
        <taxon>Burkholderia</taxon>
        <taxon>Burkholderia cepacia complex</taxon>
    </lineage>
</organism>
<dbReference type="RefSeq" id="WP_226136036.1">
    <property type="nucleotide sequence ID" value="NZ_JAIZTC010000013.1"/>
</dbReference>
<dbReference type="Proteomes" id="UP001199070">
    <property type="component" value="Unassembled WGS sequence"/>
</dbReference>